<dbReference type="PANTHER" id="PTHR33452">
    <property type="entry name" value="OXIDOREDUCTASE CATD-RELATED"/>
    <property type="match status" value="1"/>
</dbReference>
<evidence type="ECO:0000256" key="1">
    <source>
        <dbReference type="ARBA" id="ARBA00004651"/>
    </source>
</evidence>
<evidence type="ECO:0000256" key="6">
    <source>
        <dbReference type="ARBA" id="ARBA00023136"/>
    </source>
</evidence>
<keyword evidence="4 7" id="KW-0812">Transmembrane</keyword>
<accession>A0A3D9C4T7</accession>
<evidence type="ECO:0000256" key="3">
    <source>
        <dbReference type="ARBA" id="ARBA00022475"/>
    </source>
</evidence>
<evidence type="ECO:0000256" key="2">
    <source>
        <dbReference type="ARBA" id="ARBA00006679"/>
    </source>
</evidence>
<dbReference type="Proteomes" id="UP000256686">
    <property type="component" value="Unassembled WGS sequence"/>
</dbReference>
<keyword evidence="3" id="KW-1003">Cell membrane</keyword>
<evidence type="ECO:0000256" key="7">
    <source>
        <dbReference type="SAM" id="Phobius"/>
    </source>
</evidence>
<dbReference type="InterPro" id="IPR051907">
    <property type="entry name" value="DoxX-like_oxidoreductase"/>
</dbReference>
<proteinExistence type="inferred from homology"/>
<dbReference type="GO" id="GO:0005886">
    <property type="term" value="C:plasma membrane"/>
    <property type="evidence" value="ECO:0007669"/>
    <property type="project" value="UniProtKB-SubCell"/>
</dbReference>
<evidence type="ECO:0008006" key="10">
    <source>
        <dbReference type="Google" id="ProtNLM"/>
    </source>
</evidence>
<name>A0A3D9C4T7_9FLAO</name>
<dbReference type="AlphaFoldDB" id="A0A3D9C4T7"/>
<comment type="caution">
    <text evidence="8">The sequence shown here is derived from an EMBL/GenBank/DDBJ whole genome shotgun (WGS) entry which is preliminary data.</text>
</comment>
<dbReference type="PANTHER" id="PTHR33452:SF1">
    <property type="entry name" value="INNER MEMBRANE PROTEIN YPHA-RELATED"/>
    <property type="match status" value="1"/>
</dbReference>
<keyword evidence="6 7" id="KW-0472">Membrane</keyword>
<evidence type="ECO:0000256" key="5">
    <source>
        <dbReference type="ARBA" id="ARBA00022989"/>
    </source>
</evidence>
<reference evidence="9" key="1">
    <citation type="submission" date="2018-06" db="EMBL/GenBank/DDBJ databases">
        <authorList>
            <person name="Lum Nde A."/>
            <person name="Hugo C."/>
        </authorList>
    </citation>
    <scope>NUCLEOTIDE SEQUENCE [LARGE SCALE GENOMIC DNA]</scope>
    <source>
        <strain evidence="9">1_F178</strain>
    </source>
</reference>
<organism evidence="8 9">
    <name type="scientific">Chryseobacterium pennae</name>
    <dbReference type="NCBI Taxonomy" id="2258962"/>
    <lineage>
        <taxon>Bacteria</taxon>
        <taxon>Pseudomonadati</taxon>
        <taxon>Bacteroidota</taxon>
        <taxon>Flavobacteriia</taxon>
        <taxon>Flavobacteriales</taxon>
        <taxon>Weeksellaceae</taxon>
        <taxon>Chryseobacterium group</taxon>
        <taxon>Chryseobacterium</taxon>
    </lineage>
</organism>
<dbReference type="RefSeq" id="WP_115972317.1">
    <property type="nucleotide sequence ID" value="NZ_QNVT01000020.1"/>
</dbReference>
<keyword evidence="9" id="KW-1185">Reference proteome</keyword>
<evidence type="ECO:0000313" key="8">
    <source>
        <dbReference type="EMBL" id="REC60885.1"/>
    </source>
</evidence>
<evidence type="ECO:0000313" key="9">
    <source>
        <dbReference type="Proteomes" id="UP000256686"/>
    </source>
</evidence>
<feature type="transmembrane region" description="Helical" evidence="7">
    <location>
        <begin position="82"/>
        <end position="100"/>
    </location>
</feature>
<keyword evidence="5 7" id="KW-1133">Transmembrane helix</keyword>
<feature type="transmembrane region" description="Helical" evidence="7">
    <location>
        <begin position="55"/>
        <end position="76"/>
    </location>
</feature>
<protein>
    <recommendedName>
        <fullName evidence="10">DoxX family protein</fullName>
    </recommendedName>
</protein>
<sequence length="154" mass="17265">MKHLIFQTNNTWTGTLLRWTVGIVFIPHGLQKTLGLFGGMGWDGTMKFFTENLQLPYMVASTVILVEFLGSISLLLGWATRFWALSFIGLLIGIMFSSHLDNGFFMNWLGTQKGEGCQFDILAIGIVVTLLMEGGGKLSVDRWVFTKNILKKEL</sequence>
<gene>
    <name evidence="8" type="ORF">DRF65_18970</name>
</gene>
<comment type="similarity">
    <text evidence="2">Belongs to the DoxX family.</text>
</comment>
<comment type="subcellular location">
    <subcellularLocation>
        <location evidence="1">Cell membrane</location>
        <topology evidence="1">Multi-pass membrane protein</topology>
    </subcellularLocation>
</comment>
<dbReference type="InterPro" id="IPR032808">
    <property type="entry name" value="DoxX"/>
</dbReference>
<dbReference type="Pfam" id="PF07681">
    <property type="entry name" value="DoxX"/>
    <property type="match status" value="1"/>
</dbReference>
<dbReference type="EMBL" id="QNVT01000020">
    <property type="protein sequence ID" value="REC60885.1"/>
    <property type="molecule type" value="Genomic_DNA"/>
</dbReference>
<evidence type="ECO:0000256" key="4">
    <source>
        <dbReference type="ARBA" id="ARBA00022692"/>
    </source>
</evidence>